<organism evidence="1 2">
    <name type="scientific">Acidihalobacter prosperus</name>
    <dbReference type="NCBI Taxonomy" id="160660"/>
    <lineage>
        <taxon>Bacteria</taxon>
        <taxon>Pseudomonadati</taxon>
        <taxon>Pseudomonadota</taxon>
        <taxon>Gammaproteobacteria</taxon>
        <taxon>Chromatiales</taxon>
        <taxon>Ectothiorhodospiraceae</taxon>
        <taxon>Acidihalobacter</taxon>
    </lineage>
</organism>
<evidence type="ECO:0000313" key="1">
    <source>
        <dbReference type="EMBL" id="OBS09717.1"/>
    </source>
</evidence>
<evidence type="ECO:0000313" key="2">
    <source>
        <dbReference type="Proteomes" id="UP000029273"/>
    </source>
</evidence>
<protein>
    <submittedName>
        <fullName evidence="1">Uncharacterized protein</fullName>
    </submittedName>
</protein>
<keyword evidence="2" id="KW-1185">Reference proteome</keyword>
<accession>A0A1A6C580</accession>
<dbReference type="Proteomes" id="UP000029273">
    <property type="component" value="Unassembled WGS sequence"/>
</dbReference>
<name>A0A1A6C580_9GAMM</name>
<dbReference type="AlphaFoldDB" id="A0A1A6C580"/>
<proteinExistence type="predicted"/>
<comment type="caution">
    <text evidence="1">The sequence shown here is derived from an EMBL/GenBank/DDBJ whole genome shotgun (WGS) entry which is preliminary data.</text>
</comment>
<gene>
    <name evidence="1" type="ORF">Thpro_022045</name>
</gene>
<reference evidence="1 2" key="1">
    <citation type="journal article" date="2014" name="Genome Announc.">
        <title>Draft Genome Sequence of the Iron-Oxidizing, Acidophilic, and Halotolerant 'Thiobacillus prosperus' Type Strain DSM 5130.</title>
        <authorList>
            <person name="Ossandon F.J."/>
            <person name="Cardenas J.P."/>
            <person name="Corbett M."/>
            <person name="Quatrini R."/>
            <person name="Holmes D.S."/>
            <person name="Watkin E."/>
        </authorList>
    </citation>
    <scope>NUCLEOTIDE SEQUENCE [LARGE SCALE GENOMIC DNA]</scope>
    <source>
        <strain evidence="1 2">DSM 5130</strain>
    </source>
</reference>
<sequence>MPTGTGLAGIAPPIPWRSKKDLSQSLFAACRPPFTTSGHAEKDMCDKFVVIG</sequence>
<dbReference type="EMBL" id="JQSG02000003">
    <property type="protein sequence ID" value="OBS09717.1"/>
    <property type="molecule type" value="Genomic_DNA"/>
</dbReference>